<dbReference type="AlphaFoldDB" id="A0A6G0U7N7"/>
<dbReference type="SMART" id="SM00256">
    <property type="entry name" value="FBOX"/>
    <property type="match status" value="1"/>
</dbReference>
<gene>
    <name evidence="2" type="ORF">AGLY_001415</name>
</gene>
<dbReference type="GO" id="GO:0031398">
    <property type="term" value="P:positive regulation of protein ubiquitination"/>
    <property type="evidence" value="ECO:0007669"/>
    <property type="project" value="TreeGrafter"/>
</dbReference>
<dbReference type="InterPro" id="IPR032675">
    <property type="entry name" value="LRR_dom_sf"/>
</dbReference>
<evidence type="ECO:0000313" key="3">
    <source>
        <dbReference type="Proteomes" id="UP000475862"/>
    </source>
</evidence>
<protein>
    <recommendedName>
        <fullName evidence="1">F-box domain-containing protein</fullName>
    </recommendedName>
</protein>
<evidence type="ECO:0000313" key="2">
    <source>
        <dbReference type="EMBL" id="KAE9544236.1"/>
    </source>
</evidence>
<accession>A0A6G0U7N7</accession>
<dbReference type="Pfam" id="PF12937">
    <property type="entry name" value="F-box-like"/>
    <property type="match status" value="1"/>
</dbReference>
<feature type="domain" description="F-box" evidence="1">
    <location>
        <begin position="224"/>
        <end position="270"/>
    </location>
</feature>
<organism evidence="2 3">
    <name type="scientific">Aphis glycines</name>
    <name type="common">Soybean aphid</name>
    <dbReference type="NCBI Taxonomy" id="307491"/>
    <lineage>
        <taxon>Eukaryota</taxon>
        <taxon>Metazoa</taxon>
        <taxon>Ecdysozoa</taxon>
        <taxon>Arthropoda</taxon>
        <taxon>Hexapoda</taxon>
        <taxon>Insecta</taxon>
        <taxon>Pterygota</taxon>
        <taxon>Neoptera</taxon>
        <taxon>Paraneoptera</taxon>
        <taxon>Hemiptera</taxon>
        <taxon>Sternorrhyncha</taxon>
        <taxon>Aphidomorpha</taxon>
        <taxon>Aphidoidea</taxon>
        <taxon>Aphididae</taxon>
        <taxon>Aphidini</taxon>
        <taxon>Aphis</taxon>
        <taxon>Aphis</taxon>
    </lineage>
</organism>
<dbReference type="InterPro" id="IPR001810">
    <property type="entry name" value="F-box_dom"/>
</dbReference>
<dbReference type="PANTHER" id="PTHR20933">
    <property type="entry name" value="F-BOX ONLY PROTEIN 33"/>
    <property type="match status" value="1"/>
</dbReference>
<dbReference type="Gene3D" id="3.80.10.10">
    <property type="entry name" value="Ribonuclease Inhibitor"/>
    <property type="match status" value="1"/>
</dbReference>
<dbReference type="PROSITE" id="PS50181">
    <property type="entry name" value="FBOX"/>
    <property type="match status" value="1"/>
</dbReference>
<keyword evidence="3" id="KW-1185">Reference proteome</keyword>
<dbReference type="PANTHER" id="PTHR20933:SF4">
    <property type="entry name" value="F-BOX INVOLVED IN POLYQ PATHOGENESIS, ISOFORM A"/>
    <property type="match status" value="1"/>
</dbReference>
<dbReference type="Proteomes" id="UP000475862">
    <property type="component" value="Unassembled WGS sequence"/>
</dbReference>
<sequence length="562" mass="64611">MYAFLSKCGFVNICFIKLLEFVGSLDNIIASAETHFIKYRCGKFAALTNFPLQSPDCFACRVIRRWGTYQPMLNSYLVEYQKKKNVVFFSAFRDNSGSAVHRQKSKHNSAYIFLRKNRNPKVDSSNSTTPVKKSIFSITYLFLSGMEDLQESTLKKVEVTDSTSSSSFFEGCKDLGVYTLENTRISKQSKRSRYLYPDTKIWPMGYGLNTYAYKRKQKKSQMSNDDFDTLPEEIVLKIFQMMDKRTLLKCAFVCQKWRRISYDESLWQCLNIPSRRMSILTLENLLARNIKYFSASHSNFYIFENQCLFKTQFPKLQYLDLSSVFIHVNTLGSLLSQCSNLIKLSLENCSLDSSCCQYIGKNTNLKVLNLASTVGLDRNGLEHIVSLQNLEELNVSWAEMEDENLHYLIANMIPNIKRLNISGFLKRLINIEKISDLSRLSSRCVKLIELDISDSLAITASSLDKVLETNHELKVLSINRCYNIDQPRLLNLTELNRRRNNCIMKLYVVNCMGLQPGRILTDIAYNPDLILDINPGVFSGISRPKLAHNENTIWEIPAIVDC</sequence>
<comment type="caution">
    <text evidence="2">The sequence shown here is derived from an EMBL/GenBank/DDBJ whole genome shotgun (WGS) entry which is preliminary data.</text>
</comment>
<proteinExistence type="predicted"/>
<name>A0A6G0U7N7_APHGL</name>
<dbReference type="OrthoDB" id="2095648at2759"/>
<dbReference type="SUPFAM" id="SSF52047">
    <property type="entry name" value="RNI-like"/>
    <property type="match status" value="1"/>
</dbReference>
<evidence type="ECO:0000259" key="1">
    <source>
        <dbReference type="PROSITE" id="PS50181"/>
    </source>
</evidence>
<dbReference type="EMBL" id="VYZN01000002">
    <property type="protein sequence ID" value="KAE9544236.1"/>
    <property type="molecule type" value="Genomic_DNA"/>
</dbReference>
<reference evidence="2 3" key="1">
    <citation type="submission" date="2019-08" db="EMBL/GenBank/DDBJ databases">
        <title>The genome of the soybean aphid Biotype 1, its phylome, world population structure and adaptation to the North American continent.</title>
        <authorList>
            <person name="Giordano R."/>
            <person name="Donthu R.K."/>
            <person name="Hernandez A.G."/>
            <person name="Wright C.L."/>
            <person name="Zimin A.V."/>
        </authorList>
    </citation>
    <scope>NUCLEOTIDE SEQUENCE [LARGE SCALE GENOMIC DNA]</scope>
    <source>
        <tissue evidence="2">Whole aphids</tissue>
    </source>
</reference>